<comment type="caution">
    <text evidence="1">The sequence shown here is derived from an EMBL/GenBank/DDBJ whole genome shotgun (WGS) entry which is preliminary data.</text>
</comment>
<organism evidence="1 2">
    <name type="scientific">Musa balbisiana</name>
    <name type="common">Banana</name>
    <dbReference type="NCBI Taxonomy" id="52838"/>
    <lineage>
        <taxon>Eukaryota</taxon>
        <taxon>Viridiplantae</taxon>
        <taxon>Streptophyta</taxon>
        <taxon>Embryophyta</taxon>
        <taxon>Tracheophyta</taxon>
        <taxon>Spermatophyta</taxon>
        <taxon>Magnoliopsida</taxon>
        <taxon>Liliopsida</taxon>
        <taxon>Zingiberales</taxon>
        <taxon>Musaceae</taxon>
        <taxon>Musa</taxon>
    </lineage>
</organism>
<accession>A0A4S8I2U6</accession>
<name>A0A4S8I2U6_MUSBA</name>
<dbReference type="PANTHER" id="PTHR35833">
    <property type="entry name" value="GALACTOSE-BINDING DOMAIN-LIKE, ARMADILLO-TYPE FOLD PROTEIN-RELATED"/>
    <property type="match status" value="1"/>
</dbReference>
<protein>
    <submittedName>
        <fullName evidence="1">Uncharacterized protein</fullName>
    </submittedName>
</protein>
<dbReference type="EMBL" id="PYDT01001980">
    <property type="protein sequence ID" value="THU42280.1"/>
    <property type="molecule type" value="Genomic_DNA"/>
</dbReference>
<dbReference type="AlphaFoldDB" id="A0A4S8I2U6"/>
<reference evidence="1 2" key="1">
    <citation type="journal article" date="2019" name="Nat. Plants">
        <title>Genome sequencing of Musa balbisiana reveals subgenome evolution and function divergence in polyploid bananas.</title>
        <authorList>
            <person name="Yao X."/>
        </authorList>
    </citation>
    <scope>NUCLEOTIDE SEQUENCE [LARGE SCALE GENOMIC DNA]</scope>
    <source>
        <strain evidence="2">cv. DH-PKW</strain>
        <tissue evidence="1">Leaves</tissue>
    </source>
</reference>
<proteinExistence type="predicted"/>
<gene>
    <name evidence="1" type="ORF">C4D60_Mb00t19930</name>
</gene>
<evidence type="ECO:0000313" key="2">
    <source>
        <dbReference type="Proteomes" id="UP000317650"/>
    </source>
</evidence>
<evidence type="ECO:0000313" key="1">
    <source>
        <dbReference type="EMBL" id="THU42280.1"/>
    </source>
</evidence>
<sequence>MVIEGEDEKRNRKKRKNLNITWITMSSSSSYSCVGYLSSFLSSRAKATCVLIDLCFGPLSPWIYTITAKVDLAIELPEDLLVLFK</sequence>
<dbReference type="PANTHER" id="PTHR35833:SF1">
    <property type="entry name" value="GALACTOSE-BINDING DOMAIN-CONTAINING PROTEIN"/>
    <property type="match status" value="1"/>
</dbReference>
<keyword evidence="2" id="KW-1185">Reference proteome</keyword>
<dbReference type="Proteomes" id="UP000317650">
    <property type="component" value="Unassembled WGS sequence"/>
</dbReference>